<dbReference type="SUPFAM" id="SSF50985">
    <property type="entry name" value="RCC1/BLIP-II"/>
    <property type="match status" value="2"/>
</dbReference>
<organism evidence="5 6">
    <name type="scientific">Paractinoplanes abujensis</name>
    <dbReference type="NCBI Taxonomy" id="882441"/>
    <lineage>
        <taxon>Bacteria</taxon>
        <taxon>Bacillati</taxon>
        <taxon>Actinomycetota</taxon>
        <taxon>Actinomycetes</taxon>
        <taxon>Micromonosporales</taxon>
        <taxon>Micromonosporaceae</taxon>
        <taxon>Paractinoplanes</taxon>
    </lineage>
</organism>
<dbReference type="AlphaFoldDB" id="A0A7W7G4R7"/>
<evidence type="ECO:0000256" key="1">
    <source>
        <dbReference type="ARBA" id="ARBA00022658"/>
    </source>
</evidence>
<dbReference type="PANTHER" id="PTHR45982:SF1">
    <property type="entry name" value="REGULATOR OF CHROMOSOME CONDENSATION"/>
    <property type="match status" value="1"/>
</dbReference>
<keyword evidence="1" id="KW-0344">Guanine-nucleotide releasing factor</keyword>
<dbReference type="PRINTS" id="PR00633">
    <property type="entry name" value="RCCNDNSATION"/>
</dbReference>
<dbReference type="InterPro" id="IPR000408">
    <property type="entry name" value="Reg_chr_condens"/>
</dbReference>
<accession>A0A7W7G4R7</accession>
<dbReference type="Pfam" id="PF00415">
    <property type="entry name" value="RCC1"/>
    <property type="match status" value="3"/>
</dbReference>
<evidence type="ECO:0000259" key="4">
    <source>
        <dbReference type="Pfam" id="PF25390"/>
    </source>
</evidence>
<dbReference type="PROSITE" id="PS50012">
    <property type="entry name" value="RCC1_3"/>
    <property type="match status" value="10"/>
</dbReference>
<dbReference type="EMBL" id="JACHMF010000001">
    <property type="protein sequence ID" value="MBB4694136.1"/>
    <property type="molecule type" value="Genomic_DNA"/>
</dbReference>
<proteinExistence type="predicted"/>
<evidence type="ECO:0000256" key="2">
    <source>
        <dbReference type="ARBA" id="ARBA00022737"/>
    </source>
</evidence>
<dbReference type="Proteomes" id="UP000542742">
    <property type="component" value="Unassembled WGS sequence"/>
</dbReference>
<dbReference type="PANTHER" id="PTHR45982">
    <property type="entry name" value="REGULATOR OF CHROMOSOME CONDENSATION"/>
    <property type="match status" value="1"/>
</dbReference>
<dbReference type="InterPro" id="IPR009091">
    <property type="entry name" value="RCC1/BLIP-II"/>
</dbReference>
<protein>
    <submittedName>
        <fullName evidence="5">Alpha-tubulin suppressor-like RCC1 family protein</fullName>
    </submittedName>
</protein>
<dbReference type="GO" id="GO:0005085">
    <property type="term" value="F:guanyl-nucleotide exchange factor activity"/>
    <property type="evidence" value="ECO:0007669"/>
    <property type="project" value="TreeGrafter"/>
</dbReference>
<gene>
    <name evidence="5" type="ORF">BKA14_004284</name>
</gene>
<evidence type="ECO:0000256" key="3">
    <source>
        <dbReference type="SAM" id="SignalP"/>
    </source>
</evidence>
<dbReference type="Gene3D" id="2.130.10.30">
    <property type="entry name" value="Regulator of chromosome condensation 1/beta-lactamase-inhibitor protein II"/>
    <property type="match status" value="4"/>
</dbReference>
<feature type="chain" id="PRO_5031278202" evidence="3">
    <location>
        <begin position="30"/>
        <end position="742"/>
    </location>
</feature>
<feature type="domain" description="RCC1-like" evidence="4">
    <location>
        <begin position="415"/>
        <end position="678"/>
    </location>
</feature>
<keyword evidence="6" id="KW-1185">Reference proteome</keyword>
<evidence type="ECO:0000313" key="6">
    <source>
        <dbReference type="Proteomes" id="UP000542742"/>
    </source>
</evidence>
<sequence>MVSRPRRVLAAVVAVVVVLAGAGAVPAWAVFTSTITNTGNTVSADTDFSINGALYVWGDNGGWQLTPTQIGTGTTWTSATTGDRLTCGIAGGKLFCLGSNNGSGQQGVNDTAAHYTPLQVGSADWTAVAAGSTHTCGIQSDSTLWCWGANGSGQLAQSTATTSAKVPTQVTSPAATGWATVSAGTQFTCATRTDGSLYCWGTNAQGQLGIGSTTPASSSTPLQVAGSGWTAVALGAQHACGLQGSTLSCWGNGSFNRLGQLNSTSYSSPMTVLGTWAAVTAGADHTCALTLISQLYCWGFGGSGRLGGGTASSTTTGPAPVGTATTWRSISAGAAHTCGTRTDNSLYCWGANNWGQVGDGGVTDQLSPVKIGASVWSAVAPGEIANHTCAIRTDGTLWCWGVTGLPLFLPTRIGTGTTWHQAATGDQFLCAIRDAGALYCFGQQNAGRLGAGDNVNHFLPTPVTTTAGTTFSEVTAGSYHACAVGTDTTMWCWGSASYGQTGQGNNIQQNSPVQIMNPATGWTSVSAGALYTCAVRSDSTMYCWGQNAFGEMGQGVQGTPQTTPVAVTSPAATGWVQVSAGHQHVCALRTDTKIYCWASDGSGRLGLGSGAPPALTPTAVSGTGGYMWVGLGADHSCALKTNGTLWCWGTGWNGRLGNNSTADKYVPTQTTGSSAWRKVNGINPSTCGVRADNSVWCWGSNGRGQLGLGSTFGDQLTPVRLGLTGRPLAAGAASHLMGLIAY</sequence>
<comment type="caution">
    <text evidence="5">The sequence shown here is derived from an EMBL/GenBank/DDBJ whole genome shotgun (WGS) entry which is preliminary data.</text>
</comment>
<keyword evidence="2" id="KW-0677">Repeat</keyword>
<name>A0A7W7G4R7_9ACTN</name>
<dbReference type="GO" id="GO:0005737">
    <property type="term" value="C:cytoplasm"/>
    <property type="evidence" value="ECO:0007669"/>
    <property type="project" value="TreeGrafter"/>
</dbReference>
<dbReference type="RefSeq" id="WP_184952666.1">
    <property type="nucleotide sequence ID" value="NZ_BOMC01000039.1"/>
</dbReference>
<keyword evidence="3" id="KW-0732">Signal</keyword>
<dbReference type="InterPro" id="IPR058923">
    <property type="entry name" value="RCC1-like_dom"/>
</dbReference>
<evidence type="ECO:0000313" key="5">
    <source>
        <dbReference type="EMBL" id="MBB4694136.1"/>
    </source>
</evidence>
<dbReference type="Pfam" id="PF25390">
    <property type="entry name" value="WD40_RLD"/>
    <property type="match status" value="1"/>
</dbReference>
<feature type="signal peptide" evidence="3">
    <location>
        <begin position="1"/>
        <end position="29"/>
    </location>
</feature>
<reference evidence="5 6" key="1">
    <citation type="submission" date="2020-08" db="EMBL/GenBank/DDBJ databases">
        <title>Sequencing the genomes of 1000 actinobacteria strains.</title>
        <authorList>
            <person name="Klenk H.-P."/>
        </authorList>
    </citation>
    <scope>NUCLEOTIDE SEQUENCE [LARGE SCALE GENOMIC DNA]</scope>
    <source>
        <strain evidence="5 6">DSM 45518</strain>
    </source>
</reference>
<dbReference type="Pfam" id="PF13540">
    <property type="entry name" value="RCC1_2"/>
    <property type="match status" value="3"/>
</dbReference>
<dbReference type="InterPro" id="IPR051553">
    <property type="entry name" value="Ran_GTPase-activating"/>
</dbReference>